<dbReference type="InterPro" id="IPR029033">
    <property type="entry name" value="His_PPase_superfam"/>
</dbReference>
<evidence type="ECO:0000313" key="3">
    <source>
        <dbReference type="Proteomes" id="UP000186601"/>
    </source>
</evidence>
<dbReference type="GO" id="GO:0016791">
    <property type="term" value="F:phosphatase activity"/>
    <property type="evidence" value="ECO:0007669"/>
    <property type="project" value="TreeGrafter"/>
</dbReference>
<proteinExistence type="inferred from homology"/>
<dbReference type="PANTHER" id="PTHR11567:SF195">
    <property type="entry name" value="ACID PHOSPHATASE, PUTATIVE (AFU_ORTHOLOGUE AFUA_3G14570)-RELATED"/>
    <property type="match status" value="1"/>
</dbReference>
<name>A0A2R6NVU9_9APHY</name>
<evidence type="ECO:0000313" key="2">
    <source>
        <dbReference type="EMBL" id="PSR77448.1"/>
    </source>
</evidence>
<dbReference type="Gene3D" id="3.40.50.1240">
    <property type="entry name" value="Phosphoglycerate mutase-like"/>
    <property type="match status" value="2"/>
</dbReference>
<organism evidence="2 3">
    <name type="scientific">Hermanssonia centrifuga</name>
    <dbReference type="NCBI Taxonomy" id="98765"/>
    <lineage>
        <taxon>Eukaryota</taxon>
        <taxon>Fungi</taxon>
        <taxon>Dikarya</taxon>
        <taxon>Basidiomycota</taxon>
        <taxon>Agaricomycotina</taxon>
        <taxon>Agaricomycetes</taxon>
        <taxon>Polyporales</taxon>
        <taxon>Meruliaceae</taxon>
        <taxon>Hermanssonia</taxon>
    </lineage>
</organism>
<evidence type="ECO:0000256" key="1">
    <source>
        <dbReference type="ARBA" id="ARBA00005375"/>
    </source>
</evidence>
<accession>A0A2R6NVU9</accession>
<dbReference type="Proteomes" id="UP000186601">
    <property type="component" value="Unassembled WGS sequence"/>
</dbReference>
<dbReference type="AlphaFoldDB" id="A0A2R6NVU9"/>
<dbReference type="SUPFAM" id="SSF53254">
    <property type="entry name" value="Phosphoglycerate mutase-like"/>
    <property type="match status" value="1"/>
</dbReference>
<protein>
    <submittedName>
        <fullName evidence="2">Uncharacterized protein</fullName>
    </submittedName>
</protein>
<dbReference type="OrthoDB" id="10262962at2759"/>
<dbReference type="InterPro" id="IPR000560">
    <property type="entry name" value="His_Pase_clade-2"/>
</dbReference>
<dbReference type="STRING" id="98765.A0A2R6NVU9"/>
<gene>
    <name evidence="2" type="ORF">PHLCEN_2v7879</name>
</gene>
<dbReference type="PANTHER" id="PTHR11567">
    <property type="entry name" value="ACID PHOSPHATASE-RELATED"/>
    <property type="match status" value="1"/>
</dbReference>
<dbReference type="EMBL" id="MLYV02000794">
    <property type="protein sequence ID" value="PSR77448.1"/>
    <property type="molecule type" value="Genomic_DNA"/>
</dbReference>
<sequence length="245" mass="27064">MNNIGRSSTASAYSAVKHIEKYDFWSVYANKLGFLTSVNENDIYIRTSPADRTFQVSSALLTGMDPSEASKTFPVITQPSPIDNITPSYSCPNANNVRNAYQSVPAWTDHLQANADLKARLDATLGTAGLSDWASWCVFLQELMQNFELFRSGKETFKMRFFVGHDGTMIRVASALGLGILAPLRWPALGSEIVMEVWKVKGSNFVRVLHEGTPVSSLEWVTLDEFIQLLASQIPPDIFAACNSS</sequence>
<comment type="caution">
    <text evidence="2">The sequence shown here is derived from an EMBL/GenBank/DDBJ whole genome shotgun (WGS) entry which is preliminary data.</text>
</comment>
<reference evidence="2 3" key="1">
    <citation type="submission" date="2018-02" db="EMBL/GenBank/DDBJ databases">
        <title>Genome sequence of the basidiomycete white-rot fungus Phlebia centrifuga.</title>
        <authorList>
            <person name="Granchi Z."/>
            <person name="Peng M."/>
            <person name="de Vries R.P."/>
            <person name="Hilden K."/>
            <person name="Makela M.R."/>
            <person name="Grigoriev I."/>
            <person name="Riley R."/>
        </authorList>
    </citation>
    <scope>NUCLEOTIDE SEQUENCE [LARGE SCALE GENOMIC DNA]</scope>
    <source>
        <strain evidence="2 3">FBCC195</strain>
    </source>
</reference>
<keyword evidence="3" id="KW-1185">Reference proteome</keyword>
<dbReference type="InterPro" id="IPR050645">
    <property type="entry name" value="Histidine_acid_phosphatase"/>
</dbReference>
<dbReference type="CDD" id="cd07061">
    <property type="entry name" value="HP_HAP_like"/>
    <property type="match status" value="1"/>
</dbReference>
<comment type="similarity">
    <text evidence="1">Belongs to the histidine acid phosphatase family.</text>
</comment>